<organism evidence="7 8">
    <name type="scientific">Klebsormidium nitens</name>
    <name type="common">Green alga</name>
    <name type="synonym">Ulothrix nitens</name>
    <dbReference type="NCBI Taxonomy" id="105231"/>
    <lineage>
        <taxon>Eukaryota</taxon>
        <taxon>Viridiplantae</taxon>
        <taxon>Streptophyta</taxon>
        <taxon>Klebsormidiophyceae</taxon>
        <taxon>Klebsormidiales</taxon>
        <taxon>Klebsormidiaceae</taxon>
        <taxon>Klebsormidium</taxon>
    </lineage>
</organism>
<dbReference type="OrthoDB" id="359154at2759"/>
<proteinExistence type="inferred from homology"/>
<dbReference type="PROSITE" id="PS01108">
    <property type="entry name" value="RIBOSOMAL_L24"/>
    <property type="match status" value="1"/>
</dbReference>
<gene>
    <name evidence="7" type="ORF">KFL_001650100</name>
</gene>
<dbReference type="InterPro" id="IPR003256">
    <property type="entry name" value="Ribosomal_uL24"/>
</dbReference>
<dbReference type="SMART" id="SM00739">
    <property type="entry name" value="KOW"/>
    <property type="match status" value="1"/>
</dbReference>
<dbReference type="InterPro" id="IPR005825">
    <property type="entry name" value="Ribosomal_uL24_CS"/>
</dbReference>
<evidence type="ECO:0000256" key="5">
    <source>
        <dbReference type="SAM" id="MobiDB-lite"/>
    </source>
</evidence>
<dbReference type="NCBIfam" id="TIGR01079">
    <property type="entry name" value="rplX_bact"/>
    <property type="match status" value="1"/>
</dbReference>
<feature type="domain" description="KOW" evidence="6">
    <location>
        <begin position="14"/>
        <end position="41"/>
    </location>
</feature>
<feature type="region of interest" description="Disordered" evidence="5">
    <location>
        <begin position="129"/>
        <end position="156"/>
    </location>
</feature>
<evidence type="ECO:0000313" key="8">
    <source>
        <dbReference type="Proteomes" id="UP000054558"/>
    </source>
</evidence>
<comment type="similarity">
    <text evidence="1 4">Belongs to the universal ribosomal protein uL24 family.</text>
</comment>
<dbReference type="InterPro" id="IPR005824">
    <property type="entry name" value="KOW"/>
</dbReference>
<dbReference type="PANTHER" id="PTHR12903">
    <property type="entry name" value="MITOCHONDRIAL RIBOSOMAL PROTEIN L24"/>
    <property type="match status" value="1"/>
</dbReference>
<dbReference type="InterPro" id="IPR041988">
    <property type="entry name" value="Ribosomal_uL24_KOW"/>
</dbReference>
<dbReference type="GO" id="GO:1990904">
    <property type="term" value="C:ribonucleoprotein complex"/>
    <property type="evidence" value="ECO:0007669"/>
    <property type="project" value="UniProtKB-KW"/>
</dbReference>
<sequence length="216" mass="24691">MRGRGLQEMFKRWKILRGDRVRIMTGKDKGQQGTVIRVFREKNRVLVEGQNLVVKHMKPQEGRPGQKVLIEMPVHVSNVRLLHPVTGEPCAVTWKATREPIPGAVDAERNQKFRTVRERIVASGDRTGEDILVPRPAGLADRKKPKPTTAGLKDTPREAVRERTFDPSSGIGGLPPLEELLDKLNIRPHLREGTAQYLVREEQRRGQERERRRVSR</sequence>
<dbReference type="Pfam" id="PF17136">
    <property type="entry name" value="ribosomal_L24"/>
    <property type="match status" value="1"/>
</dbReference>
<dbReference type="Proteomes" id="UP000054558">
    <property type="component" value="Unassembled WGS sequence"/>
</dbReference>
<dbReference type="GO" id="GO:0006412">
    <property type="term" value="P:translation"/>
    <property type="evidence" value="ECO:0000318"/>
    <property type="project" value="GO_Central"/>
</dbReference>
<evidence type="ECO:0000313" key="7">
    <source>
        <dbReference type="EMBL" id="GAQ83857.1"/>
    </source>
</evidence>
<dbReference type="EMBL" id="DF237114">
    <property type="protein sequence ID" value="GAQ83857.1"/>
    <property type="molecule type" value="Genomic_DNA"/>
</dbReference>
<evidence type="ECO:0000256" key="1">
    <source>
        <dbReference type="ARBA" id="ARBA00010618"/>
    </source>
</evidence>
<dbReference type="GO" id="GO:0003735">
    <property type="term" value="F:structural constituent of ribosome"/>
    <property type="evidence" value="ECO:0007669"/>
    <property type="project" value="InterPro"/>
</dbReference>
<dbReference type="GO" id="GO:0003723">
    <property type="term" value="F:RNA binding"/>
    <property type="evidence" value="ECO:0007669"/>
    <property type="project" value="InterPro"/>
</dbReference>
<keyword evidence="3 4" id="KW-0687">Ribonucleoprotein</keyword>
<dbReference type="InterPro" id="IPR014722">
    <property type="entry name" value="Rib_uL2_dom2"/>
</dbReference>
<evidence type="ECO:0000259" key="6">
    <source>
        <dbReference type="SMART" id="SM00739"/>
    </source>
</evidence>
<reference evidence="7 8" key="1">
    <citation type="journal article" date="2014" name="Nat. Commun.">
        <title>Klebsormidium flaccidum genome reveals primary factors for plant terrestrial adaptation.</title>
        <authorList>
            <person name="Hori K."/>
            <person name="Maruyama F."/>
            <person name="Fujisawa T."/>
            <person name="Togashi T."/>
            <person name="Yamamoto N."/>
            <person name="Seo M."/>
            <person name="Sato S."/>
            <person name="Yamada T."/>
            <person name="Mori H."/>
            <person name="Tajima N."/>
            <person name="Moriyama T."/>
            <person name="Ikeuchi M."/>
            <person name="Watanabe M."/>
            <person name="Wada H."/>
            <person name="Kobayashi K."/>
            <person name="Saito M."/>
            <person name="Masuda T."/>
            <person name="Sasaki-Sekimoto Y."/>
            <person name="Mashiguchi K."/>
            <person name="Awai K."/>
            <person name="Shimojima M."/>
            <person name="Masuda S."/>
            <person name="Iwai M."/>
            <person name="Nobusawa T."/>
            <person name="Narise T."/>
            <person name="Kondo S."/>
            <person name="Saito H."/>
            <person name="Sato R."/>
            <person name="Murakawa M."/>
            <person name="Ihara Y."/>
            <person name="Oshima-Yamada Y."/>
            <person name="Ohtaka K."/>
            <person name="Satoh M."/>
            <person name="Sonobe K."/>
            <person name="Ishii M."/>
            <person name="Ohtani R."/>
            <person name="Kanamori-Sato M."/>
            <person name="Honoki R."/>
            <person name="Miyazaki D."/>
            <person name="Mochizuki H."/>
            <person name="Umetsu J."/>
            <person name="Higashi K."/>
            <person name="Shibata D."/>
            <person name="Kamiya Y."/>
            <person name="Sato N."/>
            <person name="Nakamura Y."/>
            <person name="Tabata S."/>
            <person name="Ida S."/>
            <person name="Kurokawa K."/>
            <person name="Ohta H."/>
        </authorList>
    </citation>
    <scope>NUCLEOTIDE SEQUENCE [LARGE SCALE GENOMIC DNA]</scope>
    <source>
        <strain evidence="7 8">NIES-2285</strain>
    </source>
</reference>
<dbReference type="OMA" id="DFEWRFT"/>
<dbReference type="HAMAP" id="MF_01326_B">
    <property type="entry name" value="Ribosomal_uL24_B"/>
    <property type="match status" value="1"/>
</dbReference>
<dbReference type="CDD" id="cd06089">
    <property type="entry name" value="KOW_RPL26"/>
    <property type="match status" value="1"/>
</dbReference>
<dbReference type="Pfam" id="PF00467">
    <property type="entry name" value="KOW"/>
    <property type="match status" value="1"/>
</dbReference>
<evidence type="ECO:0000256" key="4">
    <source>
        <dbReference type="RuleBase" id="RU003477"/>
    </source>
</evidence>
<dbReference type="Gene3D" id="2.30.30.30">
    <property type="match status" value="1"/>
</dbReference>
<accession>A0A1Y1I559</accession>
<dbReference type="GO" id="GO:0005840">
    <property type="term" value="C:ribosome"/>
    <property type="evidence" value="ECO:0007669"/>
    <property type="project" value="UniProtKB-KW"/>
</dbReference>
<protein>
    <submittedName>
        <fullName evidence="7">Chloroplast ribosomal protein L24</fullName>
    </submittedName>
</protein>
<dbReference type="AlphaFoldDB" id="A0A1Y1I559"/>
<evidence type="ECO:0000256" key="3">
    <source>
        <dbReference type="ARBA" id="ARBA00023274"/>
    </source>
</evidence>
<keyword evidence="2 4" id="KW-0689">Ribosomal protein</keyword>
<keyword evidence="8" id="KW-1185">Reference proteome</keyword>
<dbReference type="STRING" id="105231.A0A1Y1I559"/>
<name>A0A1Y1I559_KLENI</name>
<dbReference type="SUPFAM" id="SSF50104">
    <property type="entry name" value="Translation proteins SH3-like domain"/>
    <property type="match status" value="1"/>
</dbReference>
<dbReference type="GO" id="GO:0005739">
    <property type="term" value="C:mitochondrion"/>
    <property type="evidence" value="ECO:0000318"/>
    <property type="project" value="GO_Central"/>
</dbReference>
<dbReference type="InterPro" id="IPR008991">
    <property type="entry name" value="Translation_prot_SH3-like_sf"/>
</dbReference>
<evidence type="ECO:0000256" key="2">
    <source>
        <dbReference type="ARBA" id="ARBA00022980"/>
    </source>
</evidence>
<dbReference type="InterPro" id="IPR057264">
    <property type="entry name" value="Ribosomal_uL24_C"/>
</dbReference>